<feature type="compositionally biased region" description="Polar residues" evidence="2">
    <location>
        <begin position="180"/>
        <end position="189"/>
    </location>
</feature>
<organism evidence="4 5">
    <name type="scientific">Ignelater luminosus</name>
    <name type="common">Cucubano</name>
    <name type="synonym">Pyrophorus luminosus</name>
    <dbReference type="NCBI Taxonomy" id="2038154"/>
    <lineage>
        <taxon>Eukaryota</taxon>
        <taxon>Metazoa</taxon>
        <taxon>Ecdysozoa</taxon>
        <taxon>Arthropoda</taxon>
        <taxon>Hexapoda</taxon>
        <taxon>Insecta</taxon>
        <taxon>Pterygota</taxon>
        <taxon>Neoptera</taxon>
        <taxon>Endopterygota</taxon>
        <taxon>Coleoptera</taxon>
        <taxon>Polyphaga</taxon>
        <taxon>Elateriformia</taxon>
        <taxon>Elateroidea</taxon>
        <taxon>Elateridae</taxon>
        <taxon>Agrypninae</taxon>
        <taxon>Pyrophorini</taxon>
        <taxon>Ignelater</taxon>
    </lineage>
</organism>
<keyword evidence="5" id="KW-1185">Reference proteome</keyword>
<reference evidence="4" key="1">
    <citation type="submission" date="2019-08" db="EMBL/GenBank/DDBJ databases">
        <title>The genome of the North American firefly Photinus pyralis.</title>
        <authorList>
            <consortium name="Photinus pyralis genome working group"/>
            <person name="Fallon T.R."/>
            <person name="Sander Lower S.E."/>
            <person name="Weng J.-K."/>
        </authorList>
    </citation>
    <scope>NUCLEOTIDE SEQUENCE</scope>
    <source>
        <strain evidence="4">TRF0915ILg1</strain>
        <tissue evidence="4">Whole body</tissue>
    </source>
</reference>
<proteinExistence type="predicted"/>
<sequence>MVRKYFKKKNEPGVSKETIKNAVSNVLQGAMSLRTAANTFDIKKSTLHDRVKKAKQQGALSDFGSESSKEESYGLSKYAARQVFSNTEEAELKITGSRPINRLIFTDENSVGAYAADRLYPKIKADLLSKMSLITVMNKTLDPSPYSARRTPINIISVQIIKPADVRPFPKAGARKTNRKSGLSKSRMYTSSLESPTVEELEKSRKLKLERIVTKKKIAVVKNKLGKATTTMNLNQKR</sequence>
<gene>
    <name evidence="4" type="ORF">ILUMI_00080</name>
</gene>
<dbReference type="SUPFAM" id="SSF46689">
    <property type="entry name" value="Homeodomain-like"/>
    <property type="match status" value="1"/>
</dbReference>
<comment type="subcellular location">
    <subcellularLocation>
        <location evidence="1">Nucleus</location>
    </subcellularLocation>
</comment>
<dbReference type="EMBL" id="VTPC01000021">
    <property type="protein sequence ID" value="KAF2906098.1"/>
    <property type="molecule type" value="Genomic_DNA"/>
</dbReference>
<dbReference type="Gene3D" id="1.10.10.60">
    <property type="entry name" value="Homeodomain-like"/>
    <property type="match status" value="1"/>
</dbReference>
<dbReference type="GO" id="GO:0003677">
    <property type="term" value="F:DNA binding"/>
    <property type="evidence" value="ECO:0007669"/>
    <property type="project" value="InterPro"/>
</dbReference>
<dbReference type="AlphaFoldDB" id="A0A8K0DH50"/>
<dbReference type="Proteomes" id="UP000801492">
    <property type="component" value="Unassembled WGS sequence"/>
</dbReference>
<comment type="caution">
    <text evidence="4">The sequence shown here is derived from an EMBL/GenBank/DDBJ whole genome shotgun (WGS) entry which is preliminary data.</text>
</comment>
<evidence type="ECO:0000313" key="4">
    <source>
        <dbReference type="EMBL" id="KAF2906098.1"/>
    </source>
</evidence>
<evidence type="ECO:0000256" key="1">
    <source>
        <dbReference type="ARBA" id="ARBA00004123"/>
    </source>
</evidence>
<dbReference type="InterPro" id="IPR007889">
    <property type="entry name" value="HTH_Psq"/>
</dbReference>
<feature type="region of interest" description="Disordered" evidence="2">
    <location>
        <begin position="169"/>
        <end position="189"/>
    </location>
</feature>
<feature type="domain" description="HTH psq-type" evidence="3">
    <location>
        <begin position="17"/>
        <end position="54"/>
    </location>
</feature>
<name>A0A8K0DH50_IGNLU</name>
<dbReference type="Pfam" id="PF05225">
    <property type="entry name" value="HTH_psq"/>
    <property type="match status" value="1"/>
</dbReference>
<accession>A0A8K0DH50</accession>
<protein>
    <recommendedName>
        <fullName evidence="3">HTH psq-type domain-containing protein</fullName>
    </recommendedName>
</protein>
<dbReference type="InterPro" id="IPR009057">
    <property type="entry name" value="Homeodomain-like_sf"/>
</dbReference>
<evidence type="ECO:0000313" key="5">
    <source>
        <dbReference type="Proteomes" id="UP000801492"/>
    </source>
</evidence>
<dbReference type="OrthoDB" id="6758271at2759"/>
<dbReference type="GO" id="GO:0005634">
    <property type="term" value="C:nucleus"/>
    <property type="evidence" value="ECO:0007669"/>
    <property type="project" value="UniProtKB-SubCell"/>
</dbReference>
<evidence type="ECO:0000259" key="3">
    <source>
        <dbReference type="Pfam" id="PF05225"/>
    </source>
</evidence>
<evidence type="ECO:0000256" key="2">
    <source>
        <dbReference type="SAM" id="MobiDB-lite"/>
    </source>
</evidence>